<organism evidence="4 5">
    <name type="scientific">Hoeflea ulvae</name>
    <dbReference type="NCBI Taxonomy" id="2983764"/>
    <lineage>
        <taxon>Bacteria</taxon>
        <taxon>Pseudomonadati</taxon>
        <taxon>Pseudomonadota</taxon>
        <taxon>Alphaproteobacteria</taxon>
        <taxon>Hyphomicrobiales</taxon>
        <taxon>Rhizobiaceae</taxon>
        <taxon>Hoeflea</taxon>
    </lineage>
</organism>
<evidence type="ECO:0000256" key="2">
    <source>
        <dbReference type="ARBA" id="ARBA00022801"/>
    </source>
</evidence>
<proteinExistence type="predicted"/>
<name>A0ABT3YM01_9HYPH</name>
<dbReference type="PANTHER" id="PTHR43037">
    <property type="entry name" value="UNNAMED PRODUCT-RELATED"/>
    <property type="match status" value="1"/>
</dbReference>
<dbReference type="Gene3D" id="3.40.50.1820">
    <property type="entry name" value="alpha/beta hydrolase"/>
    <property type="match status" value="1"/>
</dbReference>
<gene>
    <name evidence="4" type="ORF">OEG82_22445</name>
</gene>
<dbReference type="Proteomes" id="UP001081283">
    <property type="component" value="Unassembled WGS sequence"/>
</dbReference>
<dbReference type="Pfam" id="PF10503">
    <property type="entry name" value="Esterase_PHB"/>
    <property type="match status" value="1"/>
</dbReference>
<dbReference type="InterPro" id="IPR050955">
    <property type="entry name" value="Plant_Biomass_Hydrol_Est"/>
</dbReference>
<keyword evidence="1" id="KW-0732">Signal</keyword>
<dbReference type="PANTHER" id="PTHR43037:SF1">
    <property type="entry name" value="BLL1128 PROTEIN"/>
    <property type="match status" value="1"/>
</dbReference>
<evidence type="ECO:0000313" key="4">
    <source>
        <dbReference type="EMBL" id="MCY0096750.1"/>
    </source>
</evidence>
<keyword evidence="2" id="KW-0378">Hydrolase</keyword>
<protein>
    <submittedName>
        <fullName evidence="4">PHB depolymerase family esterase</fullName>
    </submittedName>
</protein>
<dbReference type="EMBL" id="JAOVZQ010000001">
    <property type="protein sequence ID" value="MCY0096750.1"/>
    <property type="molecule type" value="Genomic_DNA"/>
</dbReference>
<comment type="caution">
    <text evidence="4">The sequence shown here is derived from an EMBL/GenBank/DDBJ whole genome shotgun (WGS) entry which is preliminary data.</text>
</comment>
<dbReference type="InterPro" id="IPR010126">
    <property type="entry name" value="Esterase_phb"/>
</dbReference>
<dbReference type="RefSeq" id="WP_267614575.1">
    <property type="nucleotide sequence ID" value="NZ_JAOVZQ010000001.1"/>
</dbReference>
<evidence type="ECO:0000256" key="1">
    <source>
        <dbReference type="ARBA" id="ARBA00022729"/>
    </source>
</evidence>
<evidence type="ECO:0000313" key="5">
    <source>
        <dbReference type="Proteomes" id="UP001081283"/>
    </source>
</evidence>
<evidence type="ECO:0000256" key="3">
    <source>
        <dbReference type="SAM" id="MobiDB-lite"/>
    </source>
</evidence>
<keyword evidence="5" id="KW-1185">Reference proteome</keyword>
<accession>A0ABT3YM01</accession>
<dbReference type="NCBIfam" id="TIGR01840">
    <property type="entry name" value="esterase_phb"/>
    <property type="match status" value="1"/>
</dbReference>
<dbReference type="SUPFAM" id="SSF53474">
    <property type="entry name" value="alpha/beta-Hydrolases"/>
    <property type="match status" value="1"/>
</dbReference>
<feature type="region of interest" description="Disordered" evidence="3">
    <location>
        <begin position="33"/>
        <end position="69"/>
    </location>
</feature>
<reference evidence="4" key="1">
    <citation type="submission" date="2022-10" db="EMBL/GenBank/DDBJ databases">
        <title>Hoeflea sp. J2-29, isolated from marine algae.</title>
        <authorList>
            <person name="Kristyanto S."/>
            <person name="Kim J.M."/>
            <person name="Jeon C.O."/>
        </authorList>
    </citation>
    <scope>NUCLEOTIDE SEQUENCE</scope>
    <source>
        <strain evidence="4">J2-29</strain>
    </source>
</reference>
<dbReference type="InterPro" id="IPR029058">
    <property type="entry name" value="AB_hydrolase_fold"/>
</dbReference>
<sequence>MTFFNADALRQAMASARHGHFDPDRLVQETLSRHGLLPETAKGRTRTKPTAASGPGPVSAPSLRSGRSGVFSARTDAPLQDIPAGASFALHGFSCDAGSRDFRLYIPTTAGNGATALIVMLHGCNQTPEDFAAGTAMNELAETHGFIVAYPGQSRGANGQSCWNWFSRGDQNRDRGEPAIIAGLTRQICEAHAIPPQRTFIAGLSAGGAMAVIMGETYPELYAGIGVHSGLPYGAARDVASAFSAMGGKPMQAIARAPSAPTPRTIIFHGASDSVVHPVNGDLIARGAEPSGSGAQYQTWENGPSTRRQVERRVIPGADGQAHVEHWVIEGLGHAWSGGRPAGSYTDSGGPDASAALVRFFLNPDNKSL</sequence>